<evidence type="ECO:0000313" key="7">
    <source>
        <dbReference type="EMBL" id="RSU12329.1"/>
    </source>
</evidence>
<proteinExistence type="inferred from homology"/>
<evidence type="ECO:0000259" key="6">
    <source>
        <dbReference type="PROSITE" id="PS51900"/>
    </source>
</evidence>
<feature type="domain" description="Core-binding (CB)" evidence="6">
    <location>
        <begin position="3"/>
        <end position="101"/>
    </location>
</feature>
<dbReference type="GO" id="GO:0015074">
    <property type="term" value="P:DNA integration"/>
    <property type="evidence" value="ECO:0007669"/>
    <property type="project" value="InterPro"/>
</dbReference>
<evidence type="ECO:0000256" key="2">
    <source>
        <dbReference type="ARBA" id="ARBA00023125"/>
    </source>
</evidence>
<dbReference type="GO" id="GO:0003677">
    <property type="term" value="F:DNA binding"/>
    <property type="evidence" value="ECO:0007669"/>
    <property type="project" value="UniProtKB-UniRule"/>
</dbReference>
<comment type="similarity">
    <text evidence="1">Belongs to the 'phage' integrase family.</text>
</comment>
<evidence type="ECO:0000256" key="4">
    <source>
        <dbReference type="PROSITE-ProRule" id="PRU01248"/>
    </source>
</evidence>
<dbReference type="Gene3D" id="1.10.443.10">
    <property type="entry name" value="Intergrase catalytic core"/>
    <property type="match status" value="1"/>
</dbReference>
<dbReference type="InterPro" id="IPR050090">
    <property type="entry name" value="Tyrosine_recombinase_XerCD"/>
</dbReference>
<dbReference type="PANTHER" id="PTHR30349">
    <property type="entry name" value="PHAGE INTEGRASE-RELATED"/>
    <property type="match status" value="1"/>
</dbReference>
<evidence type="ECO:0000259" key="5">
    <source>
        <dbReference type="PROSITE" id="PS51898"/>
    </source>
</evidence>
<keyword evidence="2 4" id="KW-0238">DNA-binding</keyword>
<name>A0A430AW99_9ENTE</name>
<dbReference type="PANTHER" id="PTHR30349:SF41">
    <property type="entry name" value="INTEGRASE_RECOMBINASE PROTEIN MJ0367-RELATED"/>
    <property type="match status" value="1"/>
</dbReference>
<feature type="domain" description="Tyr recombinase" evidence="5">
    <location>
        <begin position="127"/>
        <end position="316"/>
    </location>
</feature>
<evidence type="ECO:0000313" key="8">
    <source>
        <dbReference type="Proteomes" id="UP000287605"/>
    </source>
</evidence>
<dbReference type="Pfam" id="PF00589">
    <property type="entry name" value="Phage_integrase"/>
    <property type="match status" value="1"/>
</dbReference>
<keyword evidence="3" id="KW-0233">DNA recombination</keyword>
<protein>
    <submittedName>
        <fullName evidence="7">Integrase</fullName>
    </submittedName>
</protein>
<dbReference type="SUPFAM" id="SSF56349">
    <property type="entry name" value="DNA breaking-rejoining enzymes"/>
    <property type="match status" value="1"/>
</dbReference>
<accession>A0A430AW99</accession>
<keyword evidence="8" id="KW-1185">Reference proteome</keyword>
<dbReference type="InterPro" id="IPR002104">
    <property type="entry name" value="Integrase_catalytic"/>
</dbReference>
<evidence type="ECO:0000256" key="3">
    <source>
        <dbReference type="ARBA" id="ARBA00023172"/>
    </source>
</evidence>
<dbReference type="InterPro" id="IPR013762">
    <property type="entry name" value="Integrase-like_cat_sf"/>
</dbReference>
<sequence>MEQINPGNIKEYQRYLKTSIVKNRDVAKTTYKVYESNFNIFLCFIMERWDNFDILDEEFLDENMIDVMEDYIVFLQEELGNNKKTINNKIAAVSSFYMWAAKRRKIKSHPFENKLDRMKGANDEKIIAEYFLSLEEIEEISQELSLVDEEGATDYDKQDQIMWHVAYDSACRIGALKGLKISNLDLEGNRFVGVREKRGKIVSVPFTDETRALLEQFVEYREAKGVDCDELFFVQLGGEWKGMSTQSIYNRVVKIGHIVGLGDFRPHCIRKSRINQVAKFDINLAKTLANHESLDTTSRFYTEKKDQSETLDSIIELERKGSKKNSETH</sequence>
<dbReference type="AlphaFoldDB" id="A0A430AW99"/>
<dbReference type="EMBL" id="NGKA01000008">
    <property type="protein sequence ID" value="RSU12329.1"/>
    <property type="molecule type" value="Genomic_DNA"/>
</dbReference>
<dbReference type="InterPro" id="IPR010998">
    <property type="entry name" value="Integrase_recombinase_N"/>
</dbReference>
<dbReference type="PROSITE" id="PS51898">
    <property type="entry name" value="TYR_RECOMBINASE"/>
    <property type="match status" value="1"/>
</dbReference>
<dbReference type="InterPro" id="IPR011010">
    <property type="entry name" value="DNA_brk_join_enz"/>
</dbReference>
<dbReference type="CDD" id="cd00397">
    <property type="entry name" value="DNA_BRE_C"/>
    <property type="match status" value="1"/>
</dbReference>
<evidence type="ECO:0000256" key="1">
    <source>
        <dbReference type="ARBA" id="ARBA00008857"/>
    </source>
</evidence>
<dbReference type="GO" id="GO:0006310">
    <property type="term" value="P:DNA recombination"/>
    <property type="evidence" value="ECO:0007669"/>
    <property type="project" value="UniProtKB-KW"/>
</dbReference>
<dbReference type="Proteomes" id="UP000287605">
    <property type="component" value="Unassembled WGS sequence"/>
</dbReference>
<comment type="caution">
    <text evidence="7">The sequence shown here is derived from an EMBL/GenBank/DDBJ whole genome shotgun (WGS) entry which is preliminary data.</text>
</comment>
<dbReference type="InterPro" id="IPR044068">
    <property type="entry name" value="CB"/>
</dbReference>
<dbReference type="PROSITE" id="PS51900">
    <property type="entry name" value="CB"/>
    <property type="match status" value="1"/>
</dbReference>
<dbReference type="Gene3D" id="1.10.150.130">
    <property type="match status" value="1"/>
</dbReference>
<gene>
    <name evidence="7" type="ORF">CBF29_06215</name>
</gene>
<organism evidence="7 8">
    <name type="scientific">Vagococcus elongatus</name>
    <dbReference type="NCBI Taxonomy" id="180344"/>
    <lineage>
        <taxon>Bacteria</taxon>
        <taxon>Bacillati</taxon>
        <taxon>Bacillota</taxon>
        <taxon>Bacilli</taxon>
        <taxon>Lactobacillales</taxon>
        <taxon>Enterococcaceae</taxon>
        <taxon>Vagococcus</taxon>
    </lineage>
</organism>
<reference evidence="7 8" key="1">
    <citation type="submission" date="2017-05" db="EMBL/GenBank/DDBJ databases">
        <title>Vagococcus spp. assemblies.</title>
        <authorList>
            <person name="Gulvik C.A."/>
        </authorList>
    </citation>
    <scope>NUCLEOTIDE SEQUENCE [LARGE SCALE GENOMIC DNA]</scope>
    <source>
        <strain evidence="7 8">CCUG 51432</strain>
    </source>
</reference>